<sequence length="554" mass="60623">MGTQALWLRARSSRWQLRSALALRGRANVCPRPGAGNTGVAVKPVQPSRATASTRSTLRQFFCRQVFTLLVIIMLLSPNANDTHAGVHAGPPSCRMEFDSTASKQGNFSSPAYPNNYPENMECYYTFKGQESETLRITFYEFELEEPFQKGCLNDFVDISTISVANVKQLVGRFCGTYVPVPLLTMKPRMEIIFKANHARSAKGFFGHYEFTDESSVPPPPSSNLTGCGGTLSGVGGILTSPYYPHSFPKDVDCAWLIRVDYDKHIYLRVLELQLKGSIANCGEAELAIYDGYSNIDVNPVPLKRYCGDLKYYKNTEEKTQLSRRNRVVVRLRTTVASPQRHEGDIIGFKLVWTAVTFADQCEQFTCGKSQYCVNTESGTCNMSLTKNYCIDRTLQCDGVPNCSGEDSSDEDKCRLPLLAGCGAASGVLALIVLVSLTCVKKNRPSKMEHDLDLSMASMERSLSVASRRYSMAMGLGMGGIGPMGGFGHGFGSMGPMTHGVPGHAMVGGTGSCVLHNNLNNIQNISTYDDALPTKVAHFTPDPPGVGRRHLTDV</sequence>
<dbReference type="PANTHER" id="PTHR47537:SF5">
    <property type="entry name" value="CUB DOMAIN-CONTAINING PROTEIN"/>
    <property type="match status" value="1"/>
</dbReference>
<feature type="transmembrane region" description="Helical" evidence="3">
    <location>
        <begin position="418"/>
        <end position="440"/>
    </location>
</feature>
<dbReference type="EnsemblMetazoa" id="XM_022790190">
    <property type="protein sequence ID" value="XP_022645925"/>
    <property type="gene ID" value="LOC111243898"/>
</dbReference>
<keyword evidence="1" id="KW-1015">Disulfide bond</keyword>
<dbReference type="GO" id="GO:0005886">
    <property type="term" value="C:plasma membrane"/>
    <property type="evidence" value="ECO:0007669"/>
    <property type="project" value="TreeGrafter"/>
</dbReference>
<dbReference type="InterPro" id="IPR000859">
    <property type="entry name" value="CUB_dom"/>
</dbReference>
<evidence type="ECO:0000256" key="1">
    <source>
        <dbReference type="ARBA" id="ARBA00023157"/>
    </source>
</evidence>
<evidence type="ECO:0000259" key="4">
    <source>
        <dbReference type="PROSITE" id="PS01180"/>
    </source>
</evidence>
<dbReference type="Pfam" id="PF00431">
    <property type="entry name" value="CUB"/>
    <property type="match status" value="2"/>
</dbReference>
<dbReference type="RefSeq" id="XP_022645925.1">
    <property type="nucleotide sequence ID" value="XM_022790190.1"/>
</dbReference>
<dbReference type="EnsemblMetazoa" id="XM_022790189">
    <property type="protein sequence ID" value="XP_022645924"/>
    <property type="gene ID" value="LOC111243898"/>
</dbReference>
<dbReference type="Gene3D" id="2.60.120.290">
    <property type="entry name" value="Spermadhesin, CUB domain"/>
    <property type="match status" value="2"/>
</dbReference>
<dbReference type="KEGG" id="vde:111243898"/>
<evidence type="ECO:0000313" key="5">
    <source>
        <dbReference type="EnsemblMetazoa" id="XP_022645925"/>
    </source>
</evidence>
<dbReference type="OrthoDB" id="10020456at2759"/>
<dbReference type="PANTHER" id="PTHR47537">
    <property type="entry name" value="CUBILIN"/>
    <property type="match status" value="1"/>
</dbReference>
<dbReference type="InterPro" id="IPR053207">
    <property type="entry name" value="Non-NMDA_GluR_Accessory"/>
</dbReference>
<keyword evidence="3" id="KW-1133">Transmembrane helix</keyword>
<protein>
    <recommendedName>
        <fullName evidence="4">CUB domain-containing protein</fullName>
    </recommendedName>
</protein>
<dbReference type="GeneID" id="111243898"/>
<dbReference type="CDD" id="cd00041">
    <property type="entry name" value="CUB"/>
    <property type="match status" value="2"/>
</dbReference>
<name>A0A7M7J8B3_VARDE</name>
<keyword evidence="3" id="KW-0812">Transmembrane</keyword>
<keyword evidence="6" id="KW-1185">Reference proteome</keyword>
<proteinExistence type="predicted"/>
<dbReference type="SUPFAM" id="SSF49854">
    <property type="entry name" value="Spermadhesin, CUB domain"/>
    <property type="match status" value="2"/>
</dbReference>
<dbReference type="FunFam" id="2.60.120.290:FF:000005">
    <property type="entry name" value="Procollagen C-endopeptidase enhancer 1"/>
    <property type="match status" value="1"/>
</dbReference>
<dbReference type="Proteomes" id="UP000594260">
    <property type="component" value="Unplaced"/>
</dbReference>
<dbReference type="InterPro" id="IPR002172">
    <property type="entry name" value="LDrepeatLR_classA_rpt"/>
</dbReference>
<keyword evidence="3" id="KW-0472">Membrane</keyword>
<evidence type="ECO:0000256" key="3">
    <source>
        <dbReference type="SAM" id="Phobius"/>
    </source>
</evidence>
<dbReference type="AlphaFoldDB" id="A0A7M7J8B3"/>
<dbReference type="InterPro" id="IPR035914">
    <property type="entry name" value="Sperma_CUB_dom_sf"/>
</dbReference>
<evidence type="ECO:0000313" key="6">
    <source>
        <dbReference type="Proteomes" id="UP000594260"/>
    </source>
</evidence>
<reference evidence="5" key="1">
    <citation type="submission" date="2021-01" db="UniProtKB">
        <authorList>
            <consortium name="EnsemblMetazoa"/>
        </authorList>
    </citation>
    <scope>IDENTIFICATION</scope>
</reference>
<dbReference type="OMA" id="KPLVQPM"/>
<dbReference type="InParanoid" id="A0A7M7J8B3"/>
<accession>A0A7M7J8B3</accession>
<feature type="domain" description="CUB" evidence="4">
    <location>
        <begin position="94"/>
        <end position="212"/>
    </location>
</feature>
<dbReference type="RefSeq" id="XP_022645924.1">
    <property type="nucleotide sequence ID" value="XM_022790189.1"/>
</dbReference>
<comment type="caution">
    <text evidence="2">Lacks conserved residue(s) required for the propagation of feature annotation.</text>
</comment>
<evidence type="ECO:0000256" key="2">
    <source>
        <dbReference type="PROSITE-ProRule" id="PRU00059"/>
    </source>
</evidence>
<feature type="domain" description="CUB" evidence="4">
    <location>
        <begin position="228"/>
        <end position="356"/>
    </location>
</feature>
<dbReference type="SMART" id="SM00042">
    <property type="entry name" value="CUB"/>
    <property type="match status" value="2"/>
</dbReference>
<organism evidence="5 6">
    <name type="scientific">Varroa destructor</name>
    <name type="common">Honeybee mite</name>
    <dbReference type="NCBI Taxonomy" id="109461"/>
    <lineage>
        <taxon>Eukaryota</taxon>
        <taxon>Metazoa</taxon>
        <taxon>Ecdysozoa</taxon>
        <taxon>Arthropoda</taxon>
        <taxon>Chelicerata</taxon>
        <taxon>Arachnida</taxon>
        <taxon>Acari</taxon>
        <taxon>Parasitiformes</taxon>
        <taxon>Mesostigmata</taxon>
        <taxon>Gamasina</taxon>
        <taxon>Dermanyssoidea</taxon>
        <taxon>Varroidae</taxon>
        <taxon>Varroa</taxon>
    </lineage>
</organism>
<dbReference type="CDD" id="cd00112">
    <property type="entry name" value="LDLa"/>
    <property type="match status" value="1"/>
</dbReference>
<dbReference type="PROSITE" id="PS01180">
    <property type="entry name" value="CUB"/>
    <property type="match status" value="2"/>
</dbReference>